<comment type="function">
    <text evidence="11">Catalyzes the attachment of alanine to tRNA(Ala) in a two-step reaction: alanine is first activated by ATP to form Ala-AMP and then transferred to the acceptor end of tRNA(Ala). Also edits incorrectly charged Ser-tRNA(Ala) and Gly-tRNA(Ala) via its editing domain.</text>
</comment>
<keyword evidence="11" id="KW-0963">Cytoplasm</keyword>
<name>U3U909_9GAMM</name>
<dbReference type="PANTHER" id="PTHR11777:SF9">
    <property type="entry name" value="ALANINE--TRNA LIGASE, CYTOPLASMIC"/>
    <property type="match status" value="1"/>
</dbReference>
<keyword evidence="14" id="KW-1185">Reference proteome</keyword>
<dbReference type="eggNOG" id="COG0013">
    <property type="taxonomic scope" value="Bacteria"/>
</dbReference>
<dbReference type="PATRIC" id="fig|1235990.3.peg.183"/>
<evidence type="ECO:0000259" key="12">
    <source>
        <dbReference type="PROSITE" id="PS50860"/>
    </source>
</evidence>
<dbReference type="InterPro" id="IPR018163">
    <property type="entry name" value="Thr/Ala-tRNA-synth_IIc_edit"/>
</dbReference>
<feature type="domain" description="Alanyl-transfer RNA synthetases family profile" evidence="12">
    <location>
        <begin position="3"/>
        <end position="711"/>
    </location>
</feature>
<comment type="subunit">
    <text evidence="11">Homotetramer.</text>
</comment>
<dbReference type="InterPro" id="IPR012947">
    <property type="entry name" value="tRNA_SAD"/>
</dbReference>
<evidence type="ECO:0000256" key="6">
    <source>
        <dbReference type="ARBA" id="ARBA00022833"/>
    </source>
</evidence>
<dbReference type="InterPro" id="IPR050058">
    <property type="entry name" value="Ala-tRNA_ligase"/>
</dbReference>
<dbReference type="InterPro" id="IPR018164">
    <property type="entry name" value="Ala-tRNA-synth_IIc_N"/>
</dbReference>
<dbReference type="GO" id="GO:0045892">
    <property type="term" value="P:negative regulation of DNA-templated transcription"/>
    <property type="evidence" value="ECO:0007669"/>
    <property type="project" value="TreeGrafter"/>
</dbReference>
<dbReference type="FunFam" id="3.30.980.10:FF:000004">
    <property type="entry name" value="Alanine--tRNA ligase, cytoplasmic"/>
    <property type="match status" value="1"/>
</dbReference>
<keyword evidence="3 11" id="KW-0436">Ligase</keyword>
<dbReference type="SUPFAM" id="SSF55186">
    <property type="entry name" value="ThrRS/AlaRS common domain"/>
    <property type="match status" value="1"/>
</dbReference>
<dbReference type="GO" id="GO:0005524">
    <property type="term" value="F:ATP binding"/>
    <property type="evidence" value="ECO:0007669"/>
    <property type="project" value="UniProtKB-UniRule"/>
</dbReference>
<keyword evidence="10 11" id="KW-0030">Aminoacyl-tRNA synthetase</keyword>
<evidence type="ECO:0000256" key="1">
    <source>
        <dbReference type="ARBA" id="ARBA00008226"/>
    </source>
</evidence>
<dbReference type="GO" id="GO:0006419">
    <property type="term" value="P:alanyl-tRNA aminoacylation"/>
    <property type="evidence" value="ECO:0007669"/>
    <property type="project" value="UniProtKB-UniRule"/>
</dbReference>
<evidence type="ECO:0000256" key="3">
    <source>
        <dbReference type="ARBA" id="ARBA00022598"/>
    </source>
</evidence>
<proteinExistence type="inferred from homology"/>
<evidence type="ECO:0000256" key="10">
    <source>
        <dbReference type="ARBA" id="ARBA00023146"/>
    </source>
</evidence>
<dbReference type="CDD" id="cd00673">
    <property type="entry name" value="AlaRS_core"/>
    <property type="match status" value="1"/>
</dbReference>
<evidence type="ECO:0000256" key="2">
    <source>
        <dbReference type="ARBA" id="ARBA00022555"/>
    </source>
</evidence>
<evidence type="ECO:0000256" key="7">
    <source>
        <dbReference type="ARBA" id="ARBA00022840"/>
    </source>
</evidence>
<dbReference type="GO" id="GO:0005829">
    <property type="term" value="C:cytosol"/>
    <property type="evidence" value="ECO:0007669"/>
    <property type="project" value="TreeGrafter"/>
</dbReference>
<dbReference type="SUPFAM" id="SSF101353">
    <property type="entry name" value="Putative anticodon-binding domain of alanyl-tRNA synthetase (AlaRS)"/>
    <property type="match status" value="1"/>
</dbReference>
<dbReference type="FunFam" id="3.30.930.10:FF:000004">
    <property type="entry name" value="Alanine--tRNA ligase"/>
    <property type="match status" value="1"/>
</dbReference>
<dbReference type="AlphaFoldDB" id="U3U909"/>
<dbReference type="Gene3D" id="3.10.310.40">
    <property type="match status" value="1"/>
</dbReference>
<keyword evidence="7 11" id="KW-0067">ATP-binding</keyword>
<dbReference type="InterPro" id="IPR003156">
    <property type="entry name" value="DHHA1_dom"/>
</dbReference>
<feature type="binding site" evidence="11">
    <location>
        <position position="672"/>
    </location>
    <ligand>
        <name>Zn(2+)</name>
        <dbReference type="ChEBI" id="CHEBI:29105"/>
    </ligand>
</feature>
<dbReference type="FunFam" id="3.10.310.40:FF:000001">
    <property type="entry name" value="Alanine--tRNA ligase"/>
    <property type="match status" value="1"/>
</dbReference>
<comment type="catalytic activity">
    <reaction evidence="11">
        <text>tRNA(Ala) + L-alanine + ATP = L-alanyl-tRNA(Ala) + AMP + diphosphate</text>
        <dbReference type="Rhea" id="RHEA:12540"/>
        <dbReference type="Rhea" id="RHEA-COMP:9657"/>
        <dbReference type="Rhea" id="RHEA-COMP:9923"/>
        <dbReference type="ChEBI" id="CHEBI:30616"/>
        <dbReference type="ChEBI" id="CHEBI:33019"/>
        <dbReference type="ChEBI" id="CHEBI:57972"/>
        <dbReference type="ChEBI" id="CHEBI:78442"/>
        <dbReference type="ChEBI" id="CHEBI:78497"/>
        <dbReference type="ChEBI" id="CHEBI:456215"/>
        <dbReference type="EC" id="6.1.1.7"/>
    </reaction>
</comment>
<feature type="binding site" evidence="11">
    <location>
        <position position="566"/>
    </location>
    <ligand>
        <name>Zn(2+)</name>
        <dbReference type="ChEBI" id="CHEBI:29105"/>
    </ligand>
</feature>
<organism evidence="13 14">
    <name type="scientific">Candidatus Pantoea carbekii</name>
    <dbReference type="NCBI Taxonomy" id="1235990"/>
    <lineage>
        <taxon>Bacteria</taxon>
        <taxon>Pseudomonadati</taxon>
        <taxon>Pseudomonadota</taxon>
        <taxon>Gammaproteobacteria</taxon>
        <taxon>Enterobacterales</taxon>
        <taxon>Erwiniaceae</taxon>
        <taxon>Pantoea</taxon>
    </lineage>
</organism>
<dbReference type="PROSITE" id="PS50860">
    <property type="entry name" value="AA_TRNA_LIGASE_II_ALA"/>
    <property type="match status" value="1"/>
</dbReference>
<dbReference type="InterPro" id="IPR023033">
    <property type="entry name" value="Ala_tRNA_ligase_euk/bac"/>
</dbReference>
<keyword evidence="5 11" id="KW-0547">Nucleotide-binding</keyword>
<dbReference type="SUPFAM" id="SSF50447">
    <property type="entry name" value="Translation proteins"/>
    <property type="match status" value="1"/>
</dbReference>
<evidence type="ECO:0000256" key="9">
    <source>
        <dbReference type="ARBA" id="ARBA00022917"/>
    </source>
</evidence>
<dbReference type="HAMAP" id="MF_00036_B">
    <property type="entry name" value="Ala_tRNA_synth_B"/>
    <property type="match status" value="1"/>
</dbReference>
<dbReference type="FunFam" id="2.40.30.130:FF:000001">
    <property type="entry name" value="Alanine--tRNA ligase"/>
    <property type="match status" value="1"/>
</dbReference>
<dbReference type="SUPFAM" id="SSF55681">
    <property type="entry name" value="Class II aaRS and biotin synthetases"/>
    <property type="match status" value="1"/>
</dbReference>
<feature type="binding site" evidence="11">
    <location>
        <position position="570"/>
    </location>
    <ligand>
        <name>Zn(2+)</name>
        <dbReference type="ChEBI" id="CHEBI:29105"/>
    </ligand>
</feature>
<dbReference type="OrthoDB" id="9803884at2"/>
<comment type="similarity">
    <text evidence="1 11">Belongs to the class-II aminoacyl-tRNA synthetase family.</text>
</comment>
<dbReference type="SMART" id="SM00863">
    <property type="entry name" value="tRNA_SAD"/>
    <property type="match status" value="1"/>
</dbReference>
<dbReference type="InterPro" id="IPR002318">
    <property type="entry name" value="Ala-tRNA-lgiase_IIc"/>
</dbReference>
<evidence type="ECO:0000256" key="8">
    <source>
        <dbReference type="ARBA" id="ARBA00022884"/>
    </source>
</evidence>
<dbReference type="Proteomes" id="UP000016900">
    <property type="component" value="Chromosome"/>
</dbReference>
<dbReference type="Gene3D" id="3.30.980.10">
    <property type="entry name" value="Threonyl-trna Synthetase, Chain A, domain 2"/>
    <property type="match status" value="1"/>
</dbReference>
<dbReference type="GO" id="GO:0000049">
    <property type="term" value="F:tRNA binding"/>
    <property type="evidence" value="ECO:0007669"/>
    <property type="project" value="UniProtKB-KW"/>
</dbReference>
<reference evidence="13 14" key="1">
    <citation type="submission" date="2012-10" db="EMBL/GenBank/DDBJ databases">
        <title>Genome sequence of the symbiont of the pentatomidae stink bug Halyomorpha halys.</title>
        <authorList>
            <person name="Kobayashi H."/>
            <person name="Fujii-Muramatsu R."/>
            <person name="Takeishi K."/>
            <person name="Noda H."/>
        </authorList>
    </citation>
    <scope>NUCLEOTIDE SEQUENCE [LARGE SCALE GENOMIC DNA]</scope>
</reference>
<evidence type="ECO:0000313" key="13">
    <source>
        <dbReference type="EMBL" id="BAO00153.1"/>
    </source>
</evidence>
<dbReference type="Gene3D" id="3.30.54.20">
    <property type="match status" value="1"/>
</dbReference>
<dbReference type="InterPro" id="IPR009000">
    <property type="entry name" value="Transl_B-barrel_sf"/>
</dbReference>
<keyword evidence="8 11" id="KW-0694">RNA-binding</keyword>
<dbReference type="STRING" id="1235990.BMSBPS_0645"/>
<accession>U3U909</accession>
<dbReference type="InterPro" id="IPR018165">
    <property type="entry name" value="Ala-tRNA-synth_IIc_core"/>
</dbReference>
<dbReference type="Pfam" id="PF01411">
    <property type="entry name" value="tRNA-synt_2c"/>
    <property type="match status" value="1"/>
</dbReference>
<evidence type="ECO:0000256" key="4">
    <source>
        <dbReference type="ARBA" id="ARBA00022723"/>
    </source>
</evidence>
<keyword evidence="9 11" id="KW-0648">Protein biosynthesis</keyword>
<keyword evidence="6 11" id="KW-0862">Zinc</keyword>
<keyword evidence="4 11" id="KW-0479">Metal-binding</keyword>
<evidence type="ECO:0000256" key="11">
    <source>
        <dbReference type="HAMAP-Rule" id="MF_00036"/>
    </source>
</evidence>
<dbReference type="Gene3D" id="2.40.30.130">
    <property type="match status" value="1"/>
</dbReference>
<dbReference type="Pfam" id="PF02272">
    <property type="entry name" value="DHHA1"/>
    <property type="match status" value="1"/>
</dbReference>
<comment type="subcellular location">
    <subcellularLocation>
        <location evidence="11">Cytoplasm</location>
    </subcellularLocation>
</comment>
<comment type="domain">
    <text evidence="11">Consists of three domains; the N-terminal catalytic domain, the editing domain and the C-terminal C-Ala domain. The editing domain removes incorrectly charged amino acids, while the C-Ala domain, along with tRNA(Ala), serves as a bridge to cooperatively bring together the editing and aminoacylation centers thus stimulating deacylation of misacylated tRNAs.</text>
</comment>
<dbReference type="InterPro" id="IPR045864">
    <property type="entry name" value="aa-tRNA-synth_II/BPL/LPL"/>
</dbReference>
<dbReference type="PRINTS" id="PR00980">
    <property type="entry name" value="TRNASYNTHALA"/>
</dbReference>
<dbReference type="EC" id="6.1.1.7" evidence="11"/>
<dbReference type="Pfam" id="PF07973">
    <property type="entry name" value="tRNA_SAD"/>
    <property type="match status" value="1"/>
</dbReference>
<dbReference type="Gene3D" id="3.30.930.10">
    <property type="entry name" value="Bira Bifunctional Protein, Domain 2"/>
    <property type="match status" value="1"/>
</dbReference>
<dbReference type="KEGG" id="hhs:HHS_01830"/>
<dbReference type="NCBIfam" id="TIGR00344">
    <property type="entry name" value="alaS"/>
    <property type="match status" value="1"/>
</dbReference>
<dbReference type="GO" id="GO:0008270">
    <property type="term" value="F:zinc ion binding"/>
    <property type="evidence" value="ECO:0007669"/>
    <property type="project" value="UniProtKB-UniRule"/>
</dbReference>
<protein>
    <recommendedName>
        <fullName evidence="11">Alanine--tRNA ligase</fullName>
        <ecNumber evidence="11">6.1.1.7</ecNumber>
    </recommendedName>
    <alternativeName>
        <fullName evidence="11">Alanyl-tRNA synthetase</fullName>
        <shortName evidence="11">AlaRS</shortName>
    </alternativeName>
</protein>
<dbReference type="GO" id="GO:0004813">
    <property type="term" value="F:alanine-tRNA ligase activity"/>
    <property type="evidence" value="ECO:0007669"/>
    <property type="project" value="UniProtKB-UniRule"/>
</dbReference>
<dbReference type="GO" id="GO:0002161">
    <property type="term" value="F:aminoacyl-tRNA deacylase activity"/>
    <property type="evidence" value="ECO:0007669"/>
    <property type="project" value="TreeGrafter"/>
</dbReference>
<evidence type="ECO:0000313" key="14">
    <source>
        <dbReference type="Proteomes" id="UP000016900"/>
    </source>
</evidence>
<evidence type="ECO:0000256" key="5">
    <source>
        <dbReference type="ARBA" id="ARBA00022741"/>
    </source>
</evidence>
<sequence length="878" mass="99940">MSKSTDEIRQTFLNFFHTKGHQIISSSSLIPDNDPTMLFTNAGMVQFKNVFIGQDRCDYKRVTTSQRCVRAGGKHNDLENVGYTARHHTFFEMLGNFSFGDYFKKEAISYAWELLTSNQWFNLPKERLWITVYENDDETLGIWKNNIGVATDRIICIGNNKGDAYSSDNFWQMGDTGPCGPCTEIFYNHGDDISKNPLSVSEDNRDQCIEIWNIVFIQFNRHPDGSMTLLKKPSIDTGMGLERLAAVLQNVHSNYEIDLFKKLINRIKKIIGLDDDFHSQSLYVIADHIRSCAFLIADGVIPSNAYRGYVLRRIIRRAVRHGNKIGIKETFFYRFITPLIEVMDHVANNIKYKQVYIENILKEEEEQFSKILTRGLVILDEKLSNLTNNTVDGQTVFDLYDTFGFPMDLTEEICRERNLKIDKNGFEIAMKQQRQRAYRAENIFKANYNNTICIDIESNFKGYEQLNVDSTVQAIFVNCQKVHQIFSGQNAVVFLNETPFYSESSGQIGDTGILIGNNTEFNVENTQKYNKAIGHIGQLKTGNLCIGDHINAQVNEVRRKCISLNHSATHLLHTALREVLGEHVVQKGSLINDKYLRFDFFHFEALTPQQICNIENIVNKQIRYNLKVKNEIVNFDIAKKKGAIALFGEKYDQYVRLLTIGNFSSELCTGTHVMRTGEIGLFFIQSESSVAMKVRRIEAFTGEIALEQVHFQKRQIQDVMRLVKANQSNFKEKICSMLDYLRTLEKELKEFQEQHVIRESIVLSKKAVELKSTKLLVSKLEDVKPTMLRNIMDKLKAQLGSAIIVLAIVSKGKISLIAGITPDLTKKIQAIDLINELVKKVGGKGGGRPDIAQAGGGMNIQALGNALSSVHTWVNNRL</sequence>
<dbReference type="InterPro" id="IPR018162">
    <property type="entry name" value="Ala-tRNA-ligase_IIc_anticod-bd"/>
</dbReference>
<dbReference type="PANTHER" id="PTHR11777">
    <property type="entry name" value="ALANYL-TRNA SYNTHETASE"/>
    <property type="match status" value="1"/>
</dbReference>
<gene>
    <name evidence="11 13" type="primary">alaS</name>
    <name evidence="13" type="ORF">HHS_01830</name>
</gene>
<keyword evidence="2 11" id="KW-0820">tRNA-binding</keyword>
<feature type="binding site" evidence="11">
    <location>
        <position position="668"/>
    </location>
    <ligand>
        <name>Zn(2+)</name>
        <dbReference type="ChEBI" id="CHEBI:29105"/>
    </ligand>
</feature>
<comment type="cofactor">
    <cofactor evidence="11">
        <name>Zn(2+)</name>
        <dbReference type="ChEBI" id="CHEBI:29105"/>
    </cofactor>
    <text evidence="11">Binds 1 zinc ion per subunit.</text>
</comment>
<dbReference type="EMBL" id="AP012554">
    <property type="protein sequence ID" value="BAO00153.1"/>
    <property type="molecule type" value="Genomic_DNA"/>
</dbReference>